<reference evidence="3 4" key="2">
    <citation type="submission" date="2017-10" db="EMBL/GenBank/DDBJ databases">
        <title>Extensive intraspecific genome diversity in a model arbuscular mycorrhizal fungus.</title>
        <authorList>
            <person name="Chen E.C.H."/>
            <person name="Morin E."/>
            <person name="Baudet D."/>
            <person name="Noel J."/>
            <person name="Ndikumana S."/>
            <person name="Charron P."/>
            <person name="St-Onge C."/>
            <person name="Giorgi J."/>
            <person name="Grigoriev I.V."/>
            <person name="Roux C."/>
            <person name="Martin F.M."/>
            <person name="Corradi N."/>
        </authorList>
    </citation>
    <scope>NUCLEOTIDE SEQUENCE [LARGE SCALE GENOMIC DNA]</scope>
    <source>
        <strain evidence="3 4">C2</strain>
    </source>
</reference>
<feature type="region of interest" description="Disordered" evidence="2">
    <location>
        <begin position="131"/>
        <end position="169"/>
    </location>
</feature>
<dbReference type="VEuPathDB" id="FungiDB:RhiirA1_540884"/>
<organism evidence="3 4">
    <name type="scientific">Rhizophagus irregularis</name>
    <dbReference type="NCBI Taxonomy" id="588596"/>
    <lineage>
        <taxon>Eukaryota</taxon>
        <taxon>Fungi</taxon>
        <taxon>Fungi incertae sedis</taxon>
        <taxon>Mucoromycota</taxon>
        <taxon>Glomeromycotina</taxon>
        <taxon>Glomeromycetes</taxon>
        <taxon>Glomerales</taxon>
        <taxon>Glomeraceae</taxon>
        <taxon>Rhizophagus</taxon>
    </lineage>
</organism>
<dbReference type="AlphaFoldDB" id="A0A2N1MCF0"/>
<feature type="coiled-coil region" evidence="1">
    <location>
        <begin position="5"/>
        <end position="84"/>
    </location>
</feature>
<feature type="compositionally biased region" description="Basic and acidic residues" evidence="2">
    <location>
        <begin position="131"/>
        <end position="142"/>
    </location>
</feature>
<dbReference type="EMBL" id="LLXL01003104">
    <property type="protein sequence ID" value="PKK59317.1"/>
    <property type="molecule type" value="Genomic_DNA"/>
</dbReference>
<protein>
    <submittedName>
        <fullName evidence="3">Uncharacterized protein</fullName>
    </submittedName>
</protein>
<dbReference type="Proteomes" id="UP000233469">
    <property type="component" value="Unassembled WGS sequence"/>
</dbReference>
<name>A0A2N1MCF0_9GLOM</name>
<accession>A0A2N1MCF0</accession>
<keyword evidence="1" id="KW-0175">Coiled coil</keyword>
<dbReference type="VEuPathDB" id="FungiDB:RhiirFUN_011876"/>
<proteinExistence type="predicted"/>
<comment type="caution">
    <text evidence="3">The sequence shown here is derived from an EMBL/GenBank/DDBJ whole genome shotgun (WGS) entry which is preliminary data.</text>
</comment>
<evidence type="ECO:0000256" key="1">
    <source>
        <dbReference type="SAM" id="Coils"/>
    </source>
</evidence>
<evidence type="ECO:0000313" key="4">
    <source>
        <dbReference type="Proteomes" id="UP000233469"/>
    </source>
</evidence>
<evidence type="ECO:0000256" key="2">
    <source>
        <dbReference type="SAM" id="MobiDB-lite"/>
    </source>
</evidence>
<sequence>MQSEIDLLKQRITELEARNVELETENAEIPELRKKLAEIPELRKKLAEVEARNVEIEARNAELMKQMIEENNRRDARIEKLEEKQLQNDNTPNNILSNFNLGAVHHEKPLEEKEMDNFLLEAHKKIVSSEIKQRNKEKKLQRESTNQDITPEPAYVAETNNGDNLDEPIDRSISEKSEISGNFVNKIHNFHDRNIDKSIEDNRLDCDLSSRKDLPEDDDFTVPSEQVVERDLMQQLSVPSTSIDTEISLTPPVIDKKQQFSVTAECIVYMFRKAVRSGYEEILHWYGFAESYDKRINEIRTINKVKINTAKQQVYQEVKKLLPDISDVNLRQQLSRARKLYKLFNAVGVEKIKQVTYSANAISNLNNTQIQNIIDYVISKAVTGPKALKHDHQTPKNNQINASEAQEQSLDGPFRTDSAEVSKSTPPIPQPESLVHDRSYFRNKILDQYPNLYRECSCENFDYYGITDETSCGDYICPLCKLGHDDEEIEGEYKAGSYFIKCEQREIEIVA</sequence>
<feature type="region of interest" description="Disordered" evidence="2">
    <location>
        <begin position="405"/>
        <end position="433"/>
    </location>
</feature>
<reference evidence="3 4" key="1">
    <citation type="submission" date="2016-04" db="EMBL/GenBank/DDBJ databases">
        <title>Genome analyses suggest a sexual origin of heterokaryosis in a supposedly ancient asexual fungus.</title>
        <authorList>
            <person name="Ropars J."/>
            <person name="Sedzielewska K."/>
            <person name="Noel J."/>
            <person name="Charron P."/>
            <person name="Farinelli L."/>
            <person name="Marton T."/>
            <person name="Kruger M."/>
            <person name="Pelin A."/>
            <person name="Brachmann A."/>
            <person name="Corradi N."/>
        </authorList>
    </citation>
    <scope>NUCLEOTIDE SEQUENCE [LARGE SCALE GENOMIC DNA]</scope>
    <source>
        <strain evidence="3 4">C2</strain>
    </source>
</reference>
<dbReference type="VEuPathDB" id="FungiDB:FUN_023806"/>
<gene>
    <name evidence="3" type="ORF">RhiirC2_857400</name>
</gene>
<evidence type="ECO:0000313" key="3">
    <source>
        <dbReference type="EMBL" id="PKK59317.1"/>
    </source>
</evidence>
<dbReference type="VEuPathDB" id="FungiDB:RhiirA1_541922"/>